<dbReference type="EMBL" id="LNQE01000153">
    <property type="protein sequence ID" value="KUG28928.1"/>
    <property type="molecule type" value="Genomic_DNA"/>
</dbReference>
<protein>
    <recommendedName>
        <fullName evidence="1">Dinitrogenase iron-molybdenum cofactor biosynthesis domain-containing protein</fullName>
    </recommendedName>
</protein>
<dbReference type="SUPFAM" id="SSF53146">
    <property type="entry name" value="Nitrogenase accessory factor-like"/>
    <property type="match status" value="1"/>
</dbReference>
<name>A0A0W8G733_9ZZZZ</name>
<feature type="domain" description="Dinitrogenase iron-molybdenum cofactor biosynthesis" evidence="1">
    <location>
        <begin position="15"/>
        <end position="102"/>
    </location>
</feature>
<organism evidence="2">
    <name type="scientific">hydrocarbon metagenome</name>
    <dbReference type="NCBI Taxonomy" id="938273"/>
    <lineage>
        <taxon>unclassified sequences</taxon>
        <taxon>metagenomes</taxon>
        <taxon>ecological metagenomes</taxon>
    </lineage>
</organism>
<evidence type="ECO:0000313" key="2">
    <source>
        <dbReference type="EMBL" id="KUG28928.1"/>
    </source>
</evidence>
<reference evidence="2" key="1">
    <citation type="journal article" date="2015" name="Proc. Natl. Acad. Sci. U.S.A.">
        <title>Networks of energetic and metabolic interactions define dynamics in microbial communities.</title>
        <authorList>
            <person name="Embree M."/>
            <person name="Liu J.K."/>
            <person name="Al-Bassam M.M."/>
            <person name="Zengler K."/>
        </authorList>
    </citation>
    <scope>NUCLEOTIDE SEQUENCE</scope>
</reference>
<dbReference type="AlphaFoldDB" id="A0A0W8G733"/>
<gene>
    <name evidence="2" type="ORF">ASZ90_001196</name>
</gene>
<dbReference type="InterPro" id="IPR036105">
    <property type="entry name" value="DiNase_FeMo-co_biosyn_sf"/>
</dbReference>
<proteinExistence type="predicted"/>
<comment type="caution">
    <text evidence="2">The sequence shown here is derived from an EMBL/GenBank/DDBJ whole genome shotgun (WGS) entry which is preliminary data.</text>
</comment>
<dbReference type="InterPro" id="IPR003731">
    <property type="entry name" value="Di-Nase_FeMo-co_biosynth"/>
</dbReference>
<accession>A0A0W8G733</accession>
<evidence type="ECO:0000259" key="1">
    <source>
        <dbReference type="Pfam" id="PF02579"/>
    </source>
</evidence>
<dbReference type="Pfam" id="PF02579">
    <property type="entry name" value="Nitro_FeMo-Co"/>
    <property type="match status" value="1"/>
</dbReference>
<dbReference type="Gene3D" id="3.30.420.130">
    <property type="entry name" value="Dinitrogenase iron-molybdenum cofactor biosynthesis domain"/>
    <property type="match status" value="1"/>
</dbReference>
<sequence length="120" mass="13117">MNMRTKKILIPLFRDEVAPRFDLAGEVLIVTVAEDGAVEGRQGLVLPHASADDLCDLVLSRDIDTVICGGIEEEYYHYLRWKRVDVLDAVAGTAEAALTRFLDGRLKSGDMLFAGGGDHA</sequence>